<protein>
    <submittedName>
        <fullName evidence="2">Uncharacterized protein</fullName>
    </submittedName>
</protein>
<organism evidence="2">
    <name type="scientific">viral metagenome</name>
    <dbReference type="NCBI Taxonomy" id="1070528"/>
    <lineage>
        <taxon>unclassified sequences</taxon>
        <taxon>metagenomes</taxon>
        <taxon>organismal metagenomes</taxon>
    </lineage>
</organism>
<name>A0A6C0LCM2_9ZZZZ</name>
<sequence length="337" mass="38914">METKRIRKFTYFYENWDDNIITNLKLMSCKYHIFGEDYITGFLKGCIYFSNPRVAHKIKTTLGGDITVDDSDDEISKYMELQNLWENGERPTQGKRKKAISNTLVTVTNSLVPATNAIIEQNTSLIEQSKEICQYLMKQNQQLLEENKQLKQTTTNTNSMIINNNIEKLENNKTFNINVFLNEDCKNAITLGEFINTLKIEDSDLFCAKEHGLVEAITNIFQRGLENCDVNNRPVHCTDTKRETLHIKDDEGWVRESGSESKRMKNAITRISNNKIKKLSEYIKDHPEFNNVCSPQYEDCLQMMRNVMGASEDSDKTEKRVLKNIAKSVYLNNDSGK</sequence>
<proteinExistence type="predicted"/>
<evidence type="ECO:0000313" key="2">
    <source>
        <dbReference type="EMBL" id="QHU27002.1"/>
    </source>
</evidence>
<reference evidence="2" key="1">
    <citation type="journal article" date="2020" name="Nature">
        <title>Giant virus diversity and host interactions through global metagenomics.</title>
        <authorList>
            <person name="Schulz F."/>
            <person name="Roux S."/>
            <person name="Paez-Espino D."/>
            <person name="Jungbluth S."/>
            <person name="Walsh D.A."/>
            <person name="Denef V.J."/>
            <person name="McMahon K.D."/>
            <person name="Konstantinidis K.T."/>
            <person name="Eloe-Fadrosh E.A."/>
            <person name="Kyrpides N.C."/>
            <person name="Woyke T."/>
        </authorList>
    </citation>
    <scope>NUCLEOTIDE SEQUENCE</scope>
    <source>
        <strain evidence="2">GVMAG-M-3300027759-42</strain>
    </source>
</reference>
<dbReference type="EMBL" id="MN740447">
    <property type="protein sequence ID" value="QHU27002.1"/>
    <property type="molecule type" value="Genomic_DNA"/>
</dbReference>
<keyword evidence="1" id="KW-0175">Coiled coil</keyword>
<feature type="coiled-coil region" evidence="1">
    <location>
        <begin position="126"/>
        <end position="156"/>
    </location>
</feature>
<accession>A0A6C0LCM2</accession>
<dbReference type="AlphaFoldDB" id="A0A6C0LCM2"/>
<evidence type="ECO:0000256" key="1">
    <source>
        <dbReference type="SAM" id="Coils"/>
    </source>
</evidence>